<evidence type="ECO:0000313" key="1">
    <source>
        <dbReference type="EMBL" id="JAE25958.1"/>
    </source>
</evidence>
<dbReference type="AlphaFoldDB" id="A0A0A9GZE0"/>
<accession>A0A0A9GZE0</accession>
<name>A0A0A9GZE0_ARUDO</name>
<dbReference type="EMBL" id="GBRH01171938">
    <property type="protein sequence ID" value="JAE25958.1"/>
    <property type="molecule type" value="Transcribed_RNA"/>
</dbReference>
<organism evidence="1">
    <name type="scientific">Arundo donax</name>
    <name type="common">Giant reed</name>
    <name type="synonym">Donax arundinaceus</name>
    <dbReference type="NCBI Taxonomy" id="35708"/>
    <lineage>
        <taxon>Eukaryota</taxon>
        <taxon>Viridiplantae</taxon>
        <taxon>Streptophyta</taxon>
        <taxon>Embryophyta</taxon>
        <taxon>Tracheophyta</taxon>
        <taxon>Spermatophyta</taxon>
        <taxon>Magnoliopsida</taxon>
        <taxon>Liliopsida</taxon>
        <taxon>Poales</taxon>
        <taxon>Poaceae</taxon>
        <taxon>PACMAD clade</taxon>
        <taxon>Arundinoideae</taxon>
        <taxon>Arundineae</taxon>
        <taxon>Arundo</taxon>
    </lineage>
</organism>
<sequence>MGLPATRTLPLRDMVPAALLRCTDPCHRRTTATTSAPPWRCQAARRQSCP</sequence>
<proteinExistence type="predicted"/>
<reference evidence="1" key="1">
    <citation type="submission" date="2014-09" db="EMBL/GenBank/DDBJ databases">
        <authorList>
            <person name="Magalhaes I.L.F."/>
            <person name="Oliveira U."/>
            <person name="Santos F.R."/>
            <person name="Vidigal T.H.D.A."/>
            <person name="Brescovit A.D."/>
            <person name="Santos A.J."/>
        </authorList>
    </citation>
    <scope>NUCLEOTIDE SEQUENCE</scope>
    <source>
        <tissue evidence="1">Shoot tissue taken approximately 20 cm above the soil surface</tissue>
    </source>
</reference>
<reference evidence="1" key="2">
    <citation type="journal article" date="2015" name="Data Brief">
        <title>Shoot transcriptome of the giant reed, Arundo donax.</title>
        <authorList>
            <person name="Barrero R.A."/>
            <person name="Guerrero F.D."/>
            <person name="Moolhuijzen P."/>
            <person name="Goolsby J.A."/>
            <person name="Tidwell J."/>
            <person name="Bellgard S.E."/>
            <person name="Bellgard M.I."/>
        </authorList>
    </citation>
    <scope>NUCLEOTIDE SEQUENCE</scope>
    <source>
        <tissue evidence="1">Shoot tissue taken approximately 20 cm above the soil surface</tissue>
    </source>
</reference>
<protein>
    <submittedName>
        <fullName evidence="1">Uncharacterized protein</fullName>
    </submittedName>
</protein>